<dbReference type="PROSITE" id="PS50097">
    <property type="entry name" value="BTB"/>
    <property type="match status" value="1"/>
</dbReference>
<dbReference type="InterPro" id="IPR000210">
    <property type="entry name" value="BTB/POZ_dom"/>
</dbReference>
<dbReference type="SUPFAM" id="SSF54695">
    <property type="entry name" value="POZ domain"/>
    <property type="match status" value="1"/>
</dbReference>
<keyword evidence="3" id="KW-1185">Reference proteome</keyword>
<dbReference type="CDD" id="cd18186">
    <property type="entry name" value="BTB_POZ_ZBTB_KLHL-like"/>
    <property type="match status" value="1"/>
</dbReference>
<proteinExistence type="predicted"/>
<dbReference type="InterPro" id="IPR011333">
    <property type="entry name" value="SKP1/BTB/POZ_sf"/>
</dbReference>
<sequence>MDVDDEREDHPKALQRHEALWFKRGDVVLSTDAFLFRVHKDVLSLHSSVFKDMFDLPSNDEKKPSGSSSVIEPEMYEGVPLVKLAGDEGKEVAHLLRAVYEWQYYRSNNDDTPLETIIALLVLSSKYDFKQIRRDVILHISRKYPMTLPEYDAIDDSDFEMFGEDWYNCHFPLLKALFKADVDALLPILYYACCGFLLGRIFEQADILGTECLHTLIRGRGELTNETSALIANLPDALRDVTSKCSPKCQNTAFVTGLSDFASCSDLKHCEGYDLVESCVKEACSRCTKSLADRINAKREEIWNEVPSYFVVLDSTSFTLITSKIWDEDTLLGPYPEVVGEEVPSA</sequence>
<gene>
    <name evidence="2" type="ORF">SCHPADRAFT_944497</name>
</gene>
<feature type="domain" description="BTB" evidence="1">
    <location>
        <begin position="25"/>
        <end position="108"/>
    </location>
</feature>
<accession>A0A0H2R9C4</accession>
<evidence type="ECO:0000313" key="3">
    <source>
        <dbReference type="Proteomes" id="UP000053477"/>
    </source>
</evidence>
<dbReference type="OrthoDB" id="3027208at2759"/>
<dbReference type="Pfam" id="PF00651">
    <property type="entry name" value="BTB"/>
    <property type="match status" value="1"/>
</dbReference>
<evidence type="ECO:0000313" key="2">
    <source>
        <dbReference type="EMBL" id="KLO08405.1"/>
    </source>
</evidence>
<dbReference type="Gene3D" id="3.30.710.10">
    <property type="entry name" value="Potassium Channel Kv1.1, Chain A"/>
    <property type="match status" value="1"/>
</dbReference>
<organism evidence="2 3">
    <name type="scientific">Schizopora paradoxa</name>
    <dbReference type="NCBI Taxonomy" id="27342"/>
    <lineage>
        <taxon>Eukaryota</taxon>
        <taxon>Fungi</taxon>
        <taxon>Dikarya</taxon>
        <taxon>Basidiomycota</taxon>
        <taxon>Agaricomycotina</taxon>
        <taxon>Agaricomycetes</taxon>
        <taxon>Hymenochaetales</taxon>
        <taxon>Schizoporaceae</taxon>
        <taxon>Schizopora</taxon>
    </lineage>
</organism>
<dbReference type="InParanoid" id="A0A0H2R9C4"/>
<protein>
    <recommendedName>
        <fullName evidence="1">BTB domain-containing protein</fullName>
    </recommendedName>
</protein>
<reference evidence="2 3" key="1">
    <citation type="submission" date="2015-04" db="EMBL/GenBank/DDBJ databases">
        <title>Complete genome sequence of Schizopora paradoxa KUC8140, a cosmopolitan wood degrader in East Asia.</title>
        <authorList>
            <consortium name="DOE Joint Genome Institute"/>
            <person name="Min B."/>
            <person name="Park H."/>
            <person name="Jang Y."/>
            <person name="Kim J.-J."/>
            <person name="Kim K.H."/>
            <person name="Pangilinan J."/>
            <person name="Lipzen A."/>
            <person name="Riley R."/>
            <person name="Grigoriev I.V."/>
            <person name="Spatafora J.W."/>
            <person name="Choi I.-G."/>
        </authorList>
    </citation>
    <scope>NUCLEOTIDE SEQUENCE [LARGE SCALE GENOMIC DNA]</scope>
    <source>
        <strain evidence="2 3">KUC8140</strain>
    </source>
</reference>
<dbReference type="AlphaFoldDB" id="A0A0H2R9C4"/>
<dbReference type="EMBL" id="KQ086093">
    <property type="protein sequence ID" value="KLO08405.1"/>
    <property type="molecule type" value="Genomic_DNA"/>
</dbReference>
<dbReference type="Proteomes" id="UP000053477">
    <property type="component" value="Unassembled WGS sequence"/>
</dbReference>
<dbReference type="SMART" id="SM00225">
    <property type="entry name" value="BTB"/>
    <property type="match status" value="1"/>
</dbReference>
<name>A0A0H2R9C4_9AGAM</name>
<evidence type="ECO:0000259" key="1">
    <source>
        <dbReference type="PROSITE" id="PS50097"/>
    </source>
</evidence>